<dbReference type="UniPathway" id="UPA00028">
    <property type="reaction ID" value="UER00003"/>
</dbReference>
<reference evidence="9" key="1">
    <citation type="submission" date="2020-02" db="EMBL/GenBank/DDBJ databases">
        <authorList>
            <person name="Meier V. D."/>
        </authorList>
    </citation>
    <scope>NUCLEOTIDE SEQUENCE</scope>
    <source>
        <strain evidence="9">AVDCRST_MAG63</strain>
    </source>
</reference>
<protein>
    <recommendedName>
        <fullName evidence="5">3-methyl-2-oxobutanoate hydroxymethyltransferase</fullName>
        <ecNumber evidence="5">2.1.2.11</ecNumber>
    </recommendedName>
    <alternativeName>
        <fullName evidence="5">Ketopantoate hydroxymethyltransferase</fullName>
        <shortName evidence="5">KPHMT</shortName>
    </alternativeName>
</protein>
<dbReference type="InterPro" id="IPR015813">
    <property type="entry name" value="Pyrv/PenolPyrv_kinase-like_dom"/>
</dbReference>
<feature type="active site" description="Proton acceptor" evidence="5 6">
    <location>
        <position position="222"/>
    </location>
</feature>
<organism evidence="9">
    <name type="scientific">uncultured Armatimonadetes bacterium</name>
    <dbReference type="NCBI Taxonomy" id="157466"/>
    <lineage>
        <taxon>Bacteria</taxon>
        <taxon>Bacillati</taxon>
        <taxon>Armatimonadota</taxon>
        <taxon>environmental samples</taxon>
    </lineage>
</organism>
<name>A0A6J4JWZ8_9BACT</name>
<evidence type="ECO:0000256" key="1">
    <source>
        <dbReference type="ARBA" id="ARBA00008676"/>
    </source>
</evidence>
<feature type="binding site" evidence="5 7">
    <location>
        <position position="123"/>
    </location>
    <ligand>
        <name>3-methyl-2-oxobutanoate</name>
        <dbReference type="ChEBI" id="CHEBI:11851"/>
    </ligand>
</feature>
<comment type="cofactor">
    <cofactor evidence="5 8">
        <name>Mg(2+)</name>
        <dbReference type="ChEBI" id="CHEBI:18420"/>
    </cofactor>
    <text evidence="5 8">Binds 1 Mg(2+) ion per subunit.</text>
</comment>
<dbReference type="GO" id="GO:0015940">
    <property type="term" value="P:pantothenate biosynthetic process"/>
    <property type="evidence" value="ECO:0007669"/>
    <property type="project" value="UniProtKB-UniRule"/>
</dbReference>
<proteinExistence type="inferred from homology"/>
<dbReference type="AlphaFoldDB" id="A0A6J4JWZ8"/>
<keyword evidence="5" id="KW-0963">Cytoplasm</keyword>
<dbReference type="GO" id="GO:0000287">
    <property type="term" value="F:magnesium ion binding"/>
    <property type="evidence" value="ECO:0007669"/>
    <property type="project" value="TreeGrafter"/>
</dbReference>
<feature type="binding site" evidence="5 7">
    <location>
        <position position="153"/>
    </location>
    <ligand>
        <name>3-methyl-2-oxobutanoate</name>
        <dbReference type="ChEBI" id="CHEBI:11851"/>
    </ligand>
</feature>
<keyword evidence="9" id="KW-0489">Methyltransferase</keyword>
<evidence type="ECO:0000313" key="9">
    <source>
        <dbReference type="EMBL" id="CAA9289607.1"/>
    </source>
</evidence>
<comment type="subunit">
    <text evidence="2 5">Homodecamer; pentamer of dimers.</text>
</comment>
<keyword evidence="4 5" id="KW-0808">Transferase</keyword>
<dbReference type="Pfam" id="PF02548">
    <property type="entry name" value="Pantoate_transf"/>
    <property type="match status" value="2"/>
</dbReference>
<dbReference type="NCBIfam" id="TIGR00222">
    <property type="entry name" value="panB"/>
    <property type="match status" value="1"/>
</dbReference>
<keyword evidence="3 5" id="KW-0566">Pantothenate biosynthesis</keyword>
<comment type="pathway">
    <text evidence="5">Cofactor biosynthesis; (R)-pantothenate biosynthesis; (R)-pantoate from 3-methyl-2-oxobutanoate: step 1/2.</text>
</comment>
<comment type="function">
    <text evidence="5">Catalyzes the reversible reaction in which hydroxymethyl group from 5,10-methylenetetrahydrofolate is transferred onto alpha-ketoisovalerate to form ketopantoate.</text>
</comment>
<dbReference type="EMBL" id="CADCTO010000586">
    <property type="protein sequence ID" value="CAA9289607.1"/>
    <property type="molecule type" value="Genomic_DNA"/>
</dbReference>
<dbReference type="HAMAP" id="MF_00156">
    <property type="entry name" value="PanB"/>
    <property type="match status" value="1"/>
</dbReference>
<dbReference type="GO" id="GO:0032259">
    <property type="term" value="P:methylation"/>
    <property type="evidence" value="ECO:0007669"/>
    <property type="project" value="UniProtKB-KW"/>
</dbReference>
<dbReference type="EC" id="2.1.2.11" evidence="5"/>
<feature type="binding site" evidence="5 8">
    <location>
        <position position="123"/>
    </location>
    <ligand>
        <name>Mg(2+)</name>
        <dbReference type="ChEBI" id="CHEBI:18420"/>
    </ligand>
</feature>
<dbReference type="PANTHER" id="PTHR20881:SF0">
    <property type="entry name" value="3-METHYL-2-OXOBUTANOATE HYDROXYMETHYLTRANSFERASE"/>
    <property type="match status" value="1"/>
</dbReference>
<comment type="catalytic activity">
    <reaction evidence="5">
        <text>(6R)-5,10-methylene-5,6,7,8-tetrahydrofolate + 3-methyl-2-oxobutanoate + H2O = 2-dehydropantoate + (6S)-5,6,7,8-tetrahydrofolate</text>
        <dbReference type="Rhea" id="RHEA:11824"/>
        <dbReference type="ChEBI" id="CHEBI:11561"/>
        <dbReference type="ChEBI" id="CHEBI:11851"/>
        <dbReference type="ChEBI" id="CHEBI:15377"/>
        <dbReference type="ChEBI" id="CHEBI:15636"/>
        <dbReference type="ChEBI" id="CHEBI:57453"/>
        <dbReference type="EC" id="2.1.2.11"/>
    </reaction>
</comment>
<dbReference type="GO" id="GO:0008168">
    <property type="term" value="F:methyltransferase activity"/>
    <property type="evidence" value="ECO:0007669"/>
    <property type="project" value="UniProtKB-KW"/>
</dbReference>
<gene>
    <name evidence="5" type="primary">panB</name>
    <name evidence="9" type="ORF">AVDCRST_MAG63-4284</name>
</gene>
<feature type="binding site" evidence="5 8">
    <location>
        <position position="155"/>
    </location>
    <ligand>
        <name>Mg(2+)</name>
        <dbReference type="ChEBI" id="CHEBI:18420"/>
    </ligand>
</feature>
<comment type="subcellular location">
    <subcellularLocation>
        <location evidence="5">Cytoplasm</location>
    </subcellularLocation>
</comment>
<dbReference type="InterPro" id="IPR040442">
    <property type="entry name" value="Pyrv_kinase-like_dom_sf"/>
</dbReference>
<evidence type="ECO:0000256" key="3">
    <source>
        <dbReference type="ARBA" id="ARBA00022655"/>
    </source>
</evidence>
<evidence type="ECO:0000256" key="7">
    <source>
        <dbReference type="PIRSR" id="PIRSR000388-2"/>
    </source>
</evidence>
<evidence type="ECO:0000256" key="8">
    <source>
        <dbReference type="PIRSR" id="PIRSR000388-3"/>
    </source>
</evidence>
<dbReference type="InterPro" id="IPR003700">
    <property type="entry name" value="Pantoate_hydroxy_MeTrfase"/>
</dbReference>
<keyword evidence="5 8" id="KW-0479">Metal-binding</keyword>
<feature type="binding site" evidence="5 7">
    <location>
        <begin position="64"/>
        <end position="65"/>
    </location>
    <ligand>
        <name>3-methyl-2-oxobutanoate</name>
        <dbReference type="ChEBI" id="CHEBI:11851"/>
    </ligand>
</feature>
<evidence type="ECO:0000256" key="6">
    <source>
        <dbReference type="PIRSR" id="PIRSR000388-1"/>
    </source>
</evidence>
<keyword evidence="5 8" id="KW-0460">Magnesium</keyword>
<evidence type="ECO:0000256" key="2">
    <source>
        <dbReference type="ARBA" id="ARBA00011424"/>
    </source>
</evidence>
<dbReference type="Gene3D" id="3.20.20.60">
    <property type="entry name" value="Phosphoenolpyruvate-binding domains"/>
    <property type="match status" value="1"/>
</dbReference>
<dbReference type="PIRSF" id="PIRSF000388">
    <property type="entry name" value="Pantoate_hydroxy_MeTrfase"/>
    <property type="match status" value="1"/>
</dbReference>
<sequence length="305" mass="31630">MGAQETPPLAVNRCTSMALEARVTVPMLARRKAKGRPIVVVTAYDAPQGRLADTAGVDAILVGDSLGMVVLGYDTTLPVTLDDVLHHTRAVARGMAARDGCPDAAPTPEDATRGARHALLIADMPFGSYGVSVPDSVRSAHRLIAEGGAQAVKLEGGAALAPTIRAITDIGIPVMGHLGMTPQFVHRFGGFKLQGKTDEAAGVLLADAQALVEAGVFGMVLEVIPAALARRITEAVPVPTIGIGAGAACDGQVQVLHDLVGLGDDGPVLKHARRYAEAGQVIRDALAAYTEDVRAGRFPTEENSF</sequence>
<evidence type="ECO:0000256" key="5">
    <source>
        <dbReference type="HAMAP-Rule" id="MF_00156"/>
    </source>
</evidence>
<dbReference type="GO" id="GO:0003864">
    <property type="term" value="F:3-methyl-2-oxobutanoate hydroxymethyltransferase activity"/>
    <property type="evidence" value="ECO:0007669"/>
    <property type="project" value="UniProtKB-UniRule"/>
</dbReference>
<evidence type="ECO:0000256" key="4">
    <source>
        <dbReference type="ARBA" id="ARBA00022679"/>
    </source>
</evidence>
<accession>A0A6J4JWZ8</accession>
<feature type="binding site" evidence="5 8">
    <location>
        <position position="64"/>
    </location>
    <ligand>
        <name>Mg(2+)</name>
        <dbReference type="ChEBI" id="CHEBI:18420"/>
    </ligand>
</feature>
<dbReference type="PANTHER" id="PTHR20881">
    <property type="entry name" value="3-METHYL-2-OXOBUTANOATE HYDROXYMETHYLTRANSFERASE"/>
    <property type="match status" value="1"/>
</dbReference>
<dbReference type="CDD" id="cd06557">
    <property type="entry name" value="KPHMT-like"/>
    <property type="match status" value="1"/>
</dbReference>
<dbReference type="GO" id="GO:0005737">
    <property type="term" value="C:cytoplasm"/>
    <property type="evidence" value="ECO:0007669"/>
    <property type="project" value="UniProtKB-SubCell"/>
</dbReference>
<dbReference type="SUPFAM" id="SSF51621">
    <property type="entry name" value="Phosphoenolpyruvate/pyruvate domain"/>
    <property type="match status" value="1"/>
</dbReference>
<comment type="similarity">
    <text evidence="1 5">Belongs to the PanB family.</text>
</comment>
<dbReference type="NCBIfam" id="NF001452">
    <property type="entry name" value="PRK00311.1"/>
    <property type="match status" value="1"/>
</dbReference>